<evidence type="ECO:0000313" key="3">
    <source>
        <dbReference type="EMBL" id="KAK2579090.1"/>
    </source>
</evidence>
<sequence length="127" mass="14857">MPTTKKAKKTTLEEKLANFLEFKQNSNENDDDMAFYKSTMPLIKYFTSEQRMQYRIQIMQLIQNISNPLLQPASSRQTSNFPVRSSYAIPTVHYDNSTRQLYQENFHFRPNSSTVDIPENTFNNSSS</sequence>
<evidence type="ECO:0000256" key="1">
    <source>
        <dbReference type="PROSITE-ProRule" id="PRU00371"/>
    </source>
</evidence>
<dbReference type="AlphaFoldDB" id="A0AAD9RG15"/>
<reference evidence="3" key="1">
    <citation type="submission" date="2021-08" db="EMBL/GenBank/DDBJ databases">
        <authorList>
            <person name="Misof B."/>
            <person name="Oliver O."/>
            <person name="Podsiadlowski L."/>
            <person name="Donath A."/>
            <person name="Peters R."/>
            <person name="Mayer C."/>
            <person name="Rust J."/>
            <person name="Gunkel S."/>
            <person name="Lesny P."/>
            <person name="Martin S."/>
            <person name="Oeyen J.P."/>
            <person name="Petersen M."/>
            <person name="Panagiotis P."/>
            <person name="Wilbrandt J."/>
            <person name="Tanja T."/>
        </authorList>
    </citation>
    <scope>NUCLEOTIDE SEQUENCE</scope>
    <source>
        <strain evidence="3">GBR_01_08_01A</strain>
        <tissue evidence="3">Thorax + abdomen</tissue>
    </source>
</reference>
<evidence type="ECO:0000259" key="2">
    <source>
        <dbReference type="PROSITE" id="PS51031"/>
    </source>
</evidence>
<dbReference type="PROSITE" id="PS51031">
    <property type="entry name" value="BESS"/>
    <property type="match status" value="1"/>
</dbReference>
<dbReference type="Proteomes" id="UP001258017">
    <property type="component" value="Unassembled WGS sequence"/>
</dbReference>
<dbReference type="GO" id="GO:0003677">
    <property type="term" value="F:DNA binding"/>
    <property type="evidence" value="ECO:0007669"/>
    <property type="project" value="InterPro"/>
</dbReference>
<gene>
    <name evidence="3" type="ORF">KPH14_012669</name>
</gene>
<organism evidence="3 4">
    <name type="scientific">Odynerus spinipes</name>
    <dbReference type="NCBI Taxonomy" id="1348599"/>
    <lineage>
        <taxon>Eukaryota</taxon>
        <taxon>Metazoa</taxon>
        <taxon>Ecdysozoa</taxon>
        <taxon>Arthropoda</taxon>
        <taxon>Hexapoda</taxon>
        <taxon>Insecta</taxon>
        <taxon>Pterygota</taxon>
        <taxon>Neoptera</taxon>
        <taxon>Endopterygota</taxon>
        <taxon>Hymenoptera</taxon>
        <taxon>Apocrita</taxon>
        <taxon>Aculeata</taxon>
        <taxon>Vespoidea</taxon>
        <taxon>Vespidae</taxon>
        <taxon>Eumeninae</taxon>
        <taxon>Odynerus</taxon>
    </lineage>
</organism>
<dbReference type="EMBL" id="JAIFRP010000109">
    <property type="protein sequence ID" value="KAK2579090.1"/>
    <property type="molecule type" value="Genomic_DNA"/>
</dbReference>
<keyword evidence="4" id="KW-1185">Reference proteome</keyword>
<accession>A0AAD9RG15</accession>
<feature type="domain" description="BESS" evidence="2">
    <location>
        <begin position="29"/>
        <end position="68"/>
    </location>
</feature>
<evidence type="ECO:0000313" key="4">
    <source>
        <dbReference type="Proteomes" id="UP001258017"/>
    </source>
</evidence>
<proteinExistence type="predicted"/>
<dbReference type="InterPro" id="IPR004210">
    <property type="entry name" value="BESS_motif"/>
</dbReference>
<keyword evidence="1" id="KW-0539">Nucleus</keyword>
<comment type="caution">
    <text evidence="3">The sequence shown here is derived from an EMBL/GenBank/DDBJ whole genome shotgun (WGS) entry which is preliminary data.</text>
</comment>
<protein>
    <recommendedName>
        <fullName evidence="2">BESS domain-containing protein</fullName>
    </recommendedName>
</protein>
<reference evidence="3" key="2">
    <citation type="journal article" date="2023" name="Commun. Biol.">
        <title>Intrasexual cuticular hydrocarbon dimorphism in a wasp sheds light on hydrocarbon biosynthesis genes in Hymenoptera.</title>
        <authorList>
            <person name="Moris V.C."/>
            <person name="Podsiadlowski L."/>
            <person name="Martin S."/>
            <person name="Oeyen J.P."/>
            <person name="Donath A."/>
            <person name="Petersen M."/>
            <person name="Wilbrandt J."/>
            <person name="Misof B."/>
            <person name="Liedtke D."/>
            <person name="Thamm M."/>
            <person name="Scheiner R."/>
            <person name="Schmitt T."/>
            <person name="Niehuis O."/>
        </authorList>
    </citation>
    <scope>NUCLEOTIDE SEQUENCE</scope>
    <source>
        <strain evidence="3">GBR_01_08_01A</strain>
    </source>
</reference>
<dbReference type="GO" id="GO:0005634">
    <property type="term" value="C:nucleus"/>
    <property type="evidence" value="ECO:0007669"/>
    <property type="project" value="UniProtKB-SubCell"/>
</dbReference>
<comment type="subcellular location">
    <subcellularLocation>
        <location evidence="1">Nucleus</location>
    </subcellularLocation>
</comment>
<name>A0AAD9RG15_9HYME</name>